<evidence type="ECO:0000313" key="2">
    <source>
        <dbReference type="Proteomes" id="UP000886885"/>
    </source>
</evidence>
<gene>
    <name evidence="1" type="ORF">POTOM_006202</name>
</gene>
<sequence length="123" mass="13380">MGAGLKKDLRVSKVGPEGLLMPSFFLLIGVISKKLAMVRKKGETSTLGERNALKSCAMIHFTNDVFVSSLGWPSCAKEKNRIKEASDSFIHAPLDSEGYSLVGRASFLQLGRCDYGLDVLLSK</sequence>
<proteinExistence type="predicted"/>
<keyword evidence="2" id="KW-1185">Reference proteome</keyword>
<accession>A0A8X8D770</accession>
<dbReference type="Proteomes" id="UP000886885">
    <property type="component" value="Chromosome 1D"/>
</dbReference>
<organism evidence="1 2">
    <name type="scientific">Populus tomentosa</name>
    <name type="common">Chinese white poplar</name>
    <dbReference type="NCBI Taxonomy" id="118781"/>
    <lineage>
        <taxon>Eukaryota</taxon>
        <taxon>Viridiplantae</taxon>
        <taxon>Streptophyta</taxon>
        <taxon>Embryophyta</taxon>
        <taxon>Tracheophyta</taxon>
        <taxon>Spermatophyta</taxon>
        <taxon>Magnoliopsida</taxon>
        <taxon>eudicotyledons</taxon>
        <taxon>Gunneridae</taxon>
        <taxon>Pentapetalae</taxon>
        <taxon>rosids</taxon>
        <taxon>fabids</taxon>
        <taxon>Malpighiales</taxon>
        <taxon>Salicaceae</taxon>
        <taxon>Saliceae</taxon>
        <taxon>Populus</taxon>
    </lineage>
</organism>
<name>A0A8X8D770_POPTO</name>
<comment type="caution">
    <text evidence="1">The sequence shown here is derived from an EMBL/GenBank/DDBJ whole genome shotgun (WGS) entry which is preliminary data.</text>
</comment>
<dbReference type="AlphaFoldDB" id="A0A8X8D770"/>
<dbReference type="EMBL" id="JAAWWB010000002">
    <property type="protein sequence ID" value="KAG6790056.1"/>
    <property type="molecule type" value="Genomic_DNA"/>
</dbReference>
<dbReference type="OrthoDB" id="1536473at2759"/>
<protein>
    <submittedName>
        <fullName evidence="1">Uncharacterized protein</fullName>
    </submittedName>
</protein>
<reference evidence="1" key="1">
    <citation type="journal article" date="2020" name="bioRxiv">
        <title>Hybrid origin of Populus tomentosa Carr. identified through genome sequencing and phylogenomic analysis.</title>
        <authorList>
            <person name="An X."/>
            <person name="Gao K."/>
            <person name="Chen Z."/>
            <person name="Li J."/>
            <person name="Yang X."/>
            <person name="Yang X."/>
            <person name="Zhou J."/>
            <person name="Guo T."/>
            <person name="Zhao T."/>
            <person name="Huang S."/>
            <person name="Miao D."/>
            <person name="Khan W.U."/>
            <person name="Rao P."/>
            <person name="Ye M."/>
            <person name="Lei B."/>
            <person name="Liao W."/>
            <person name="Wang J."/>
            <person name="Ji L."/>
            <person name="Li Y."/>
            <person name="Guo B."/>
            <person name="Mustafa N.S."/>
            <person name="Li S."/>
            <person name="Yun Q."/>
            <person name="Keller S.R."/>
            <person name="Mao J."/>
            <person name="Zhang R."/>
            <person name="Strauss S.H."/>
        </authorList>
    </citation>
    <scope>NUCLEOTIDE SEQUENCE</scope>
    <source>
        <strain evidence="1">GM15</strain>
        <tissue evidence="1">Leaf</tissue>
    </source>
</reference>
<evidence type="ECO:0000313" key="1">
    <source>
        <dbReference type="EMBL" id="KAG6790056.1"/>
    </source>
</evidence>